<reference evidence="1 2" key="1">
    <citation type="submission" date="2024-06" db="EMBL/GenBank/DDBJ databases">
        <authorList>
            <person name="Pan Q."/>
            <person name="Wen M."/>
            <person name="Jouanno E."/>
            <person name="Zahm M."/>
            <person name="Klopp C."/>
            <person name="Cabau C."/>
            <person name="Louis A."/>
            <person name="Berthelot C."/>
            <person name="Parey E."/>
            <person name="Roest Crollius H."/>
            <person name="Montfort J."/>
            <person name="Robinson-Rechavi M."/>
            <person name="Bouchez O."/>
            <person name="Lampietro C."/>
            <person name="Lopez Roques C."/>
            <person name="Donnadieu C."/>
            <person name="Postlethwait J."/>
            <person name="Bobe J."/>
            <person name="Verreycken H."/>
            <person name="Guiguen Y."/>
        </authorList>
    </citation>
    <scope>NUCLEOTIDE SEQUENCE [LARGE SCALE GENOMIC DNA]</scope>
    <source>
        <strain evidence="1">Up_M1</strain>
        <tissue evidence="1">Testis</tissue>
    </source>
</reference>
<proteinExistence type="predicted"/>
<evidence type="ECO:0000313" key="1">
    <source>
        <dbReference type="EMBL" id="KAL0992446.1"/>
    </source>
</evidence>
<name>A0ABD0WZI9_UMBPY</name>
<protein>
    <submittedName>
        <fullName evidence="1">Uncharacterized protein</fullName>
    </submittedName>
</protein>
<dbReference type="Proteomes" id="UP001557470">
    <property type="component" value="Unassembled WGS sequence"/>
</dbReference>
<evidence type="ECO:0000313" key="2">
    <source>
        <dbReference type="Proteomes" id="UP001557470"/>
    </source>
</evidence>
<dbReference type="AlphaFoldDB" id="A0ABD0WZI9"/>
<keyword evidence="2" id="KW-1185">Reference proteome</keyword>
<dbReference type="EMBL" id="JAGEUA010000003">
    <property type="protein sequence ID" value="KAL0992446.1"/>
    <property type="molecule type" value="Genomic_DNA"/>
</dbReference>
<organism evidence="1 2">
    <name type="scientific">Umbra pygmaea</name>
    <name type="common">Eastern mudminnow</name>
    <dbReference type="NCBI Taxonomy" id="75934"/>
    <lineage>
        <taxon>Eukaryota</taxon>
        <taxon>Metazoa</taxon>
        <taxon>Chordata</taxon>
        <taxon>Craniata</taxon>
        <taxon>Vertebrata</taxon>
        <taxon>Euteleostomi</taxon>
        <taxon>Actinopterygii</taxon>
        <taxon>Neopterygii</taxon>
        <taxon>Teleostei</taxon>
        <taxon>Protacanthopterygii</taxon>
        <taxon>Esociformes</taxon>
        <taxon>Umbridae</taxon>
        <taxon>Umbra</taxon>
    </lineage>
</organism>
<accession>A0ABD0WZI9</accession>
<gene>
    <name evidence="1" type="ORF">UPYG_G00093400</name>
</gene>
<sequence length="69" mass="7914">MQPKLLRNRCFFPTKQRNLSNVLSNAFYIDIDYASIARHIVIVLSPSPTVDVIQVYSFNTDVHPGCLLY</sequence>
<comment type="caution">
    <text evidence="1">The sequence shown here is derived from an EMBL/GenBank/DDBJ whole genome shotgun (WGS) entry which is preliminary data.</text>
</comment>